<reference evidence="3" key="1">
    <citation type="thesis" date="2020" institute="ProQuest LLC" country="789 East Eisenhower Parkway, Ann Arbor, MI, USA">
        <title>Comparative Genomics and Chromosome Evolution.</title>
        <authorList>
            <person name="Mudd A.B."/>
        </authorList>
    </citation>
    <scope>NUCLEOTIDE SEQUENCE</scope>
    <source>
        <strain evidence="3">237g6f4</strain>
        <tissue evidence="3">Blood</tissue>
    </source>
</reference>
<dbReference type="Gene3D" id="1.10.287.3160">
    <property type="match status" value="1"/>
</dbReference>
<comment type="caution">
    <text evidence="3">The sequence shown here is derived from an EMBL/GenBank/DDBJ whole genome shotgun (WGS) entry which is preliminary data.</text>
</comment>
<evidence type="ECO:0000256" key="1">
    <source>
        <dbReference type="SAM" id="MobiDB-lite"/>
    </source>
</evidence>
<protein>
    <recommendedName>
        <fullName evidence="2">Lamina-associated polypeptide 2 alpha C-terminal domain-containing protein</fullName>
    </recommendedName>
</protein>
<dbReference type="Pfam" id="PF11560">
    <property type="entry name" value="LAP2alpha"/>
    <property type="match status" value="1"/>
</dbReference>
<evidence type="ECO:0000313" key="4">
    <source>
        <dbReference type="Proteomes" id="UP000824782"/>
    </source>
</evidence>
<dbReference type="InterPro" id="IPR021623">
    <property type="entry name" value="LAP2alpha_C"/>
</dbReference>
<evidence type="ECO:0000259" key="2">
    <source>
        <dbReference type="Pfam" id="PF11560"/>
    </source>
</evidence>
<feature type="region of interest" description="Disordered" evidence="1">
    <location>
        <begin position="96"/>
        <end position="155"/>
    </location>
</feature>
<dbReference type="Proteomes" id="UP000824782">
    <property type="component" value="Unassembled WGS sequence"/>
</dbReference>
<accession>A0AAV7AUM7</accession>
<feature type="domain" description="Lamina-associated polypeptide 2 alpha C-terminal" evidence="2">
    <location>
        <begin position="23"/>
        <end position="95"/>
    </location>
</feature>
<sequence>MWLTQLEEKIKSGVPRSQLVTEVTTAQKASAFLADASVDALRLSARSAALSNSARRALWLKNWSGDLSSKSHLCNIPCEGEFLFGSTLDKILEKAADGKKGFPNTKPPGKFFRPPRRFKSPQRSGDKKDTWRPSRRNKGFMFSRPSDPNKRPNQQ</sequence>
<keyword evidence="4" id="KW-1185">Reference proteome</keyword>
<dbReference type="AlphaFoldDB" id="A0AAV7AUM7"/>
<name>A0AAV7AUM7_ENGPU</name>
<gene>
    <name evidence="3" type="ORF">GDO81_012637</name>
</gene>
<organism evidence="3 4">
    <name type="scientific">Engystomops pustulosus</name>
    <name type="common">Tungara frog</name>
    <name type="synonym">Physalaemus pustulosus</name>
    <dbReference type="NCBI Taxonomy" id="76066"/>
    <lineage>
        <taxon>Eukaryota</taxon>
        <taxon>Metazoa</taxon>
        <taxon>Chordata</taxon>
        <taxon>Craniata</taxon>
        <taxon>Vertebrata</taxon>
        <taxon>Euteleostomi</taxon>
        <taxon>Amphibia</taxon>
        <taxon>Batrachia</taxon>
        <taxon>Anura</taxon>
        <taxon>Neobatrachia</taxon>
        <taxon>Hyloidea</taxon>
        <taxon>Leptodactylidae</taxon>
        <taxon>Leiuperinae</taxon>
        <taxon>Engystomops</taxon>
    </lineage>
</organism>
<dbReference type="EMBL" id="WNYA01000006">
    <property type="protein sequence ID" value="KAG8564927.1"/>
    <property type="molecule type" value="Genomic_DNA"/>
</dbReference>
<proteinExistence type="predicted"/>
<evidence type="ECO:0000313" key="3">
    <source>
        <dbReference type="EMBL" id="KAG8564927.1"/>
    </source>
</evidence>